<evidence type="ECO:0000259" key="3">
    <source>
        <dbReference type="PROSITE" id="PS51459"/>
    </source>
</evidence>
<sequence>MTWIHELDDWPEFTWDMALLAPKLSEIRHQQGLLLGRMAGVGFDLRSEASLAVLTKDVVKSSAIEGEKLDELEVRSSIVRKLGLDVGGLVPAGRDVDGVVEMMVDATRNYSAELTVERLFAWHASLFPTGYSGMHKITVGKWRLESAGAMQVVSGPIGRELVHFEAPAAQRLAGEMREFLHWFASSDDIDSLIKSGLAHLWFVTIHPFADGNGRIARAIADMALARSDGIPDRFYSMSSQIELERKEYYHHLEMQQKGGVDATEWLDWFLACLGRAIMNAGASLEFVLYKSKLWEKVNTAAVNDRQRLVLNRMLDDFKGFMSTSKYVKLAKTSPDSALRDIKDLVARGVFVQNAGGGRSTSYRLVTAEEL</sequence>
<organism evidence="4 5">
    <name type="scientific">Oceaniferula flava</name>
    <dbReference type="NCBI Taxonomy" id="2800421"/>
    <lineage>
        <taxon>Bacteria</taxon>
        <taxon>Pseudomonadati</taxon>
        <taxon>Verrucomicrobiota</taxon>
        <taxon>Verrucomicrobiia</taxon>
        <taxon>Verrucomicrobiales</taxon>
        <taxon>Verrucomicrobiaceae</taxon>
        <taxon>Oceaniferula</taxon>
    </lineage>
</organism>
<reference evidence="4" key="1">
    <citation type="submission" date="2021-01" db="EMBL/GenBank/DDBJ databases">
        <title>Modified the classification status of verrucomicrobia.</title>
        <authorList>
            <person name="Feng X."/>
        </authorList>
    </citation>
    <scope>NUCLEOTIDE SEQUENCE</scope>
    <source>
        <strain evidence="4">5K15</strain>
    </source>
</reference>
<comment type="caution">
    <text evidence="4">The sequence shown here is derived from an EMBL/GenBank/DDBJ whole genome shotgun (WGS) entry which is preliminary data.</text>
</comment>
<gene>
    <name evidence="4" type="ORF">JIN83_07510</name>
</gene>
<dbReference type="Pfam" id="PF02661">
    <property type="entry name" value="Fic"/>
    <property type="match status" value="1"/>
</dbReference>
<evidence type="ECO:0000313" key="4">
    <source>
        <dbReference type="EMBL" id="MBK1854802.1"/>
    </source>
</evidence>
<dbReference type="InterPro" id="IPR025230">
    <property type="entry name" value="DUF4172"/>
</dbReference>
<dbReference type="RefSeq" id="WP_309489413.1">
    <property type="nucleotide sequence ID" value="NZ_JAENIG010000004.1"/>
</dbReference>
<dbReference type="PROSITE" id="PS51459">
    <property type="entry name" value="FIDO"/>
    <property type="match status" value="1"/>
</dbReference>
<evidence type="ECO:0000313" key="5">
    <source>
        <dbReference type="Proteomes" id="UP000634206"/>
    </source>
</evidence>
<feature type="binding site" evidence="2">
    <location>
        <begin position="210"/>
        <end position="217"/>
    </location>
    <ligand>
        <name>ATP</name>
        <dbReference type="ChEBI" id="CHEBI:30616"/>
    </ligand>
</feature>
<dbReference type="EMBL" id="JAENIG010000004">
    <property type="protein sequence ID" value="MBK1854802.1"/>
    <property type="molecule type" value="Genomic_DNA"/>
</dbReference>
<dbReference type="SUPFAM" id="SSF140931">
    <property type="entry name" value="Fic-like"/>
    <property type="match status" value="1"/>
</dbReference>
<evidence type="ECO:0000256" key="1">
    <source>
        <dbReference type="PIRSR" id="PIRSR640198-1"/>
    </source>
</evidence>
<name>A0AAE2V827_9BACT</name>
<feature type="binding site" evidence="2">
    <location>
        <begin position="248"/>
        <end position="249"/>
    </location>
    <ligand>
        <name>ATP</name>
        <dbReference type="ChEBI" id="CHEBI:30616"/>
    </ligand>
</feature>
<dbReference type="InterPro" id="IPR036597">
    <property type="entry name" value="Fido-like_dom_sf"/>
</dbReference>
<dbReference type="AlphaFoldDB" id="A0AAE2V827"/>
<protein>
    <submittedName>
        <fullName evidence="4">Fic family protein</fullName>
    </submittedName>
</protein>
<dbReference type="Gene3D" id="1.10.3290.10">
    <property type="entry name" value="Fido-like domain"/>
    <property type="match status" value="1"/>
</dbReference>
<feature type="active site" evidence="1">
    <location>
        <position position="206"/>
    </location>
</feature>
<dbReference type="InterPro" id="IPR036388">
    <property type="entry name" value="WH-like_DNA-bd_sf"/>
</dbReference>
<keyword evidence="5" id="KW-1185">Reference proteome</keyword>
<keyword evidence="2" id="KW-0067">ATP-binding</keyword>
<dbReference type="InterPro" id="IPR003812">
    <property type="entry name" value="Fido"/>
</dbReference>
<evidence type="ECO:0000256" key="2">
    <source>
        <dbReference type="PIRSR" id="PIRSR640198-2"/>
    </source>
</evidence>
<feature type="domain" description="Fido" evidence="3">
    <location>
        <begin position="114"/>
        <end position="271"/>
    </location>
</feature>
<dbReference type="GO" id="GO:0005524">
    <property type="term" value="F:ATP binding"/>
    <property type="evidence" value="ECO:0007669"/>
    <property type="project" value="UniProtKB-KW"/>
</dbReference>
<dbReference type="PANTHER" id="PTHR13504:SF33">
    <property type="entry name" value="FIC FAMILY PROTEIN"/>
    <property type="match status" value="1"/>
</dbReference>
<keyword evidence="2" id="KW-0547">Nucleotide-binding</keyword>
<dbReference type="Gene3D" id="1.10.10.10">
    <property type="entry name" value="Winged helix-like DNA-binding domain superfamily/Winged helix DNA-binding domain"/>
    <property type="match status" value="1"/>
</dbReference>
<dbReference type="PANTHER" id="PTHR13504">
    <property type="entry name" value="FIDO DOMAIN-CONTAINING PROTEIN DDB_G0283145"/>
    <property type="match status" value="1"/>
</dbReference>
<proteinExistence type="predicted"/>
<dbReference type="InterPro" id="IPR040198">
    <property type="entry name" value="Fido_containing"/>
</dbReference>
<accession>A0AAE2V827</accession>
<dbReference type="Pfam" id="PF13776">
    <property type="entry name" value="DUF4172"/>
    <property type="match status" value="1"/>
</dbReference>
<dbReference type="Proteomes" id="UP000634206">
    <property type="component" value="Unassembled WGS sequence"/>
</dbReference>